<evidence type="ECO:0000259" key="11">
    <source>
        <dbReference type="Pfam" id="PF08244"/>
    </source>
</evidence>
<evidence type="ECO:0000256" key="8">
    <source>
        <dbReference type="RuleBase" id="RU362110"/>
    </source>
</evidence>
<dbReference type="SUPFAM" id="SSF75005">
    <property type="entry name" value="Arabinanase/levansucrase/invertase"/>
    <property type="match status" value="1"/>
</dbReference>
<comment type="similarity">
    <text evidence="2 8">Belongs to the glycosyl hydrolase 32 family.</text>
</comment>
<dbReference type="InterPro" id="IPR013320">
    <property type="entry name" value="ConA-like_dom_sf"/>
</dbReference>
<dbReference type="EC" id="3.2.1.26" evidence="3 8"/>
<accession>A0A7W3TYV9</accession>
<keyword evidence="6 8" id="KW-0326">Glycosidase</keyword>
<evidence type="ECO:0000256" key="3">
    <source>
        <dbReference type="ARBA" id="ARBA00012758"/>
    </source>
</evidence>
<evidence type="ECO:0000256" key="6">
    <source>
        <dbReference type="ARBA" id="ARBA00023295"/>
    </source>
</evidence>
<evidence type="ECO:0000256" key="2">
    <source>
        <dbReference type="ARBA" id="ARBA00009902"/>
    </source>
</evidence>
<evidence type="ECO:0000256" key="5">
    <source>
        <dbReference type="ARBA" id="ARBA00022801"/>
    </source>
</evidence>
<dbReference type="EMBL" id="JACIUY010000048">
    <property type="protein sequence ID" value="MBB1085762.1"/>
    <property type="molecule type" value="Genomic_DNA"/>
</dbReference>
<dbReference type="CDD" id="cd08996">
    <property type="entry name" value="GH32_FFase"/>
    <property type="match status" value="1"/>
</dbReference>
<dbReference type="Proteomes" id="UP000544052">
    <property type="component" value="Unassembled WGS sequence"/>
</dbReference>
<gene>
    <name evidence="13" type="ORF">H5R63_02990</name>
    <name evidence="12" type="ORF">H5R64_02450</name>
</gene>
<dbReference type="GO" id="GO:0004564">
    <property type="term" value="F:beta-fructofuranosidase activity"/>
    <property type="evidence" value="ECO:0007669"/>
    <property type="project" value="UniProtKB-EC"/>
</dbReference>
<name>A0A7W3TYV9_9LACO</name>
<dbReference type="InterPro" id="IPR013148">
    <property type="entry name" value="Glyco_hydro_32_N"/>
</dbReference>
<evidence type="ECO:0000313" key="14">
    <source>
        <dbReference type="Proteomes" id="UP000518255"/>
    </source>
</evidence>
<dbReference type="NCBIfam" id="TIGR01322">
    <property type="entry name" value="scrB_fam"/>
    <property type="match status" value="1"/>
</dbReference>
<feature type="domain" description="Glycosyl hydrolase family 32 C-terminal" evidence="11">
    <location>
        <begin position="413"/>
        <end position="445"/>
    </location>
</feature>
<comment type="pathway">
    <text evidence="1 9">Glycan biosynthesis; sucrose metabolism.</text>
</comment>
<keyword evidence="15" id="KW-1185">Reference proteome</keyword>
<dbReference type="EMBL" id="JACIUZ010000023">
    <property type="protein sequence ID" value="MBB1062664.1"/>
    <property type="molecule type" value="Genomic_DNA"/>
</dbReference>
<evidence type="ECO:0000313" key="15">
    <source>
        <dbReference type="Proteomes" id="UP000544052"/>
    </source>
</evidence>
<evidence type="ECO:0000313" key="12">
    <source>
        <dbReference type="EMBL" id="MBB1062664.1"/>
    </source>
</evidence>
<keyword evidence="9" id="KW-0963">Cytoplasm</keyword>
<dbReference type="UniPathway" id="UPA00238"/>
<comment type="function">
    <text evidence="9">Enables the bacterium to metabolize sucrose as a sole carbon source.</text>
</comment>
<sequence length="465" mass="53443">MDQYHTSKITNQRYRPTYHIATPGGWLNDPNGLCYFNGYYHVFYQYHPFSAKWGPMHWGHVRSKDLVHWEQLPIALTLGDQEDPGGCFSGSAIVKDNRLYLLYTGQHYYADHDLNHFFEVQNLAYSDDGIHFTKYSGNPIITAPKDNSQDFRDPKVWFQDGYYYLVIGSRAKDKDQGRVLLYRSSNLTNWQEMGPIAEASSAKDEGYMWECPDLFKINGQDVFMCSPMGMDKQENQFLNYSQSCYSIGQLDLSKPQFTGTPFRDIDSGHNFYAPQTFLTPDHRRIMVGWMSTFEGEPKEDPYGWAGVLTLPRELKIISDHLYNYPVAEINNSHHDKVLDDVITVSKPQSLTLSDSQHLDLQFKFSADGIDRLTWQMTDQDSCLIQLIINQQNVTLIRCGADPKRYAQLAGPLTELRILVDTSSVEIFLNQGWASFTERYYANGKVTHQLQSSQKQPIKVIAYSLG</sequence>
<dbReference type="GO" id="GO:0005737">
    <property type="term" value="C:cytoplasm"/>
    <property type="evidence" value="ECO:0007669"/>
    <property type="project" value="UniProtKB-SubCell"/>
</dbReference>
<comment type="subcellular location">
    <subcellularLocation>
        <location evidence="9">Cytoplasm</location>
    </subcellularLocation>
</comment>
<dbReference type="RefSeq" id="WP_182580675.1">
    <property type="nucleotide sequence ID" value="NZ_JACIUY010000048.1"/>
</dbReference>
<dbReference type="GO" id="GO:0005985">
    <property type="term" value="P:sucrose metabolic process"/>
    <property type="evidence" value="ECO:0007669"/>
    <property type="project" value="UniProtKB-UniPathway"/>
</dbReference>
<dbReference type="Pfam" id="PF00251">
    <property type="entry name" value="Glyco_hydro_32N"/>
    <property type="match status" value="1"/>
</dbReference>
<evidence type="ECO:0000256" key="9">
    <source>
        <dbReference type="RuleBase" id="RU365015"/>
    </source>
</evidence>
<protein>
    <recommendedName>
        <fullName evidence="4 8">Sucrose-6-phosphate hydrolase</fullName>
        <ecNumber evidence="3 8">3.2.1.26</ecNumber>
    </recommendedName>
    <alternativeName>
        <fullName evidence="7 9">Invertase</fullName>
    </alternativeName>
</protein>
<dbReference type="InterPro" id="IPR006232">
    <property type="entry name" value="Suc6P_hydrolase"/>
</dbReference>
<dbReference type="PANTHER" id="PTHR43101">
    <property type="entry name" value="BETA-FRUCTOSIDASE"/>
    <property type="match status" value="1"/>
</dbReference>
<keyword evidence="9" id="KW-0119">Carbohydrate metabolism</keyword>
<dbReference type="Gene3D" id="2.60.120.560">
    <property type="entry name" value="Exo-inulinase, domain 1"/>
    <property type="match status" value="1"/>
</dbReference>
<evidence type="ECO:0000259" key="10">
    <source>
        <dbReference type="Pfam" id="PF00251"/>
    </source>
</evidence>
<evidence type="ECO:0000256" key="7">
    <source>
        <dbReference type="ARBA" id="ARBA00033367"/>
    </source>
</evidence>
<dbReference type="Proteomes" id="UP000518255">
    <property type="component" value="Unassembled WGS sequence"/>
</dbReference>
<dbReference type="InterPro" id="IPR023296">
    <property type="entry name" value="Glyco_hydro_beta-prop_sf"/>
</dbReference>
<dbReference type="SMART" id="SM00640">
    <property type="entry name" value="Glyco_32"/>
    <property type="match status" value="1"/>
</dbReference>
<dbReference type="Pfam" id="PF08244">
    <property type="entry name" value="Glyco_hydro_32C"/>
    <property type="match status" value="1"/>
</dbReference>
<dbReference type="SUPFAM" id="SSF49899">
    <property type="entry name" value="Concanavalin A-like lectins/glucanases"/>
    <property type="match status" value="1"/>
</dbReference>
<evidence type="ECO:0000256" key="4">
    <source>
        <dbReference type="ARBA" id="ARBA00019623"/>
    </source>
</evidence>
<organism evidence="13 14">
    <name type="scientific">Limosilactobacillus fastidiosus</name>
    <dbReference type="NCBI Taxonomy" id="2759855"/>
    <lineage>
        <taxon>Bacteria</taxon>
        <taxon>Bacillati</taxon>
        <taxon>Bacillota</taxon>
        <taxon>Bacilli</taxon>
        <taxon>Lactobacillales</taxon>
        <taxon>Lactobacillaceae</taxon>
        <taxon>Limosilactobacillus</taxon>
    </lineage>
</organism>
<dbReference type="PANTHER" id="PTHR43101:SF1">
    <property type="entry name" value="BETA-FRUCTOSIDASE"/>
    <property type="match status" value="1"/>
</dbReference>
<comment type="caution">
    <text evidence="13">The sequence shown here is derived from an EMBL/GenBank/DDBJ whole genome shotgun (WGS) entry which is preliminary data.</text>
</comment>
<keyword evidence="5 8" id="KW-0378">Hydrolase</keyword>
<dbReference type="AlphaFoldDB" id="A0A7W3TYV9"/>
<evidence type="ECO:0000313" key="13">
    <source>
        <dbReference type="EMBL" id="MBB1085762.1"/>
    </source>
</evidence>
<dbReference type="InterPro" id="IPR051214">
    <property type="entry name" value="GH32_Enzymes"/>
</dbReference>
<dbReference type="InterPro" id="IPR001362">
    <property type="entry name" value="Glyco_hydro_32"/>
</dbReference>
<proteinExistence type="inferred from homology"/>
<reference evidence="14 15" key="1">
    <citation type="submission" date="2020-07" db="EMBL/GenBank/DDBJ databases">
        <title>Description of Limosilactobacillus balticus sp. nov., Limosilactobacillus agrestis sp. nov., Limosilactobacillus albertensis sp. nov., Limosilactobacillus rudii sp. nov., Limosilactobacillus fastidiosus sp. nov., five novel Limosilactobacillus species isolated from the vertebrate gastrointestinal tract, and proposal of 6 subspecies of Limosilactobacillus reuteri adapted to the gastrointestinal tract of specific vertebrate hosts.</title>
        <authorList>
            <person name="Li F."/>
            <person name="Cheng C."/>
            <person name="Zheng J."/>
            <person name="Quevedo R.M."/>
            <person name="Li J."/>
            <person name="Roos S."/>
            <person name="Gaenzle M.G."/>
            <person name="Walter J."/>
        </authorList>
    </citation>
    <scope>NUCLEOTIDE SEQUENCE [LARGE SCALE GENOMIC DNA]</scope>
    <source>
        <strain evidence="13 14">WF-MA3-C</strain>
        <strain evidence="12 15">WF-MO7-1</strain>
    </source>
</reference>
<feature type="domain" description="Glycosyl hydrolase family 32 N-terminal" evidence="10">
    <location>
        <begin position="19"/>
        <end position="325"/>
    </location>
</feature>
<dbReference type="Gene3D" id="2.115.10.20">
    <property type="entry name" value="Glycosyl hydrolase domain, family 43"/>
    <property type="match status" value="1"/>
</dbReference>
<dbReference type="InterPro" id="IPR013189">
    <property type="entry name" value="Glyco_hydro_32_C"/>
</dbReference>
<comment type="catalytic activity">
    <reaction evidence="8">
        <text>Hydrolysis of terminal non-reducing beta-D-fructofuranoside residues in beta-D-fructofuranosides.</text>
        <dbReference type="EC" id="3.2.1.26"/>
    </reaction>
</comment>
<evidence type="ECO:0000256" key="1">
    <source>
        <dbReference type="ARBA" id="ARBA00004914"/>
    </source>
</evidence>